<dbReference type="EMBL" id="LBMM01007656">
    <property type="protein sequence ID" value="KMQ89539.1"/>
    <property type="molecule type" value="Genomic_DNA"/>
</dbReference>
<dbReference type="Proteomes" id="UP000036403">
    <property type="component" value="Unassembled WGS sequence"/>
</dbReference>
<evidence type="ECO:0000313" key="2">
    <source>
        <dbReference type="EMBL" id="KMQ89539.1"/>
    </source>
</evidence>
<dbReference type="AlphaFoldDB" id="A0A0J7KH18"/>
<feature type="compositionally biased region" description="Basic and acidic residues" evidence="1">
    <location>
        <begin position="1"/>
        <end position="43"/>
    </location>
</feature>
<gene>
    <name evidence="2" type="ORF">RF55_10821</name>
</gene>
<feature type="compositionally biased region" description="Basic residues" evidence="1">
    <location>
        <begin position="50"/>
        <end position="62"/>
    </location>
</feature>
<organism evidence="2 3">
    <name type="scientific">Lasius niger</name>
    <name type="common">Black garden ant</name>
    <dbReference type="NCBI Taxonomy" id="67767"/>
    <lineage>
        <taxon>Eukaryota</taxon>
        <taxon>Metazoa</taxon>
        <taxon>Ecdysozoa</taxon>
        <taxon>Arthropoda</taxon>
        <taxon>Hexapoda</taxon>
        <taxon>Insecta</taxon>
        <taxon>Pterygota</taxon>
        <taxon>Neoptera</taxon>
        <taxon>Endopterygota</taxon>
        <taxon>Hymenoptera</taxon>
        <taxon>Apocrita</taxon>
        <taxon>Aculeata</taxon>
        <taxon>Formicoidea</taxon>
        <taxon>Formicidae</taxon>
        <taxon>Formicinae</taxon>
        <taxon>Lasius</taxon>
        <taxon>Lasius</taxon>
    </lineage>
</organism>
<feature type="region of interest" description="Disordered" evidence="1">
    <location>
        <begin position="1"/>
        <end position="68"/>
    </location>
</feature>
<protein>
    <submittedName>
        <fullName evidence="2">Uncharacterized protein</fullName>
    </submittedName>
</protein>
<sequence>MKEGERRSGKKAERKVEGVDLVGRREDSGERGGKVDKKREEGKSGGVARKMLRRRMRRTRGKKREERNRMLDRREAVLDDEITAEQLIEEIKDESLPPSSLNDHLQEVTLIDIEKEDTFSTNLTSVGTRSIEDIDNVEMSCSLKNKQKKAQICNNDESILKVERNERIILQEKELAKLKYNHEVQKQKMDMRHLKEKYVLEIRAATAAAELSEFLLNEKE</sequence>
<keyword evidence="3" id="KW-1185">Reference proteome</keyword>
<dbReference type="PaxDb" id="67767-A0A0J7KH18"/>
<evidence type="ECO:0000313" key="3">
    <source>
        <dbReference type="Proteomes" id="UP000036403"/>
    </source>
</evidence>
<proteinExistence type="predicted"/>
<reference evidence="2 3" key="1">
    <citation type="submission" date="2015-04" db="EMBL/GenBank/DDBJ databases">
        <title>Lasius niger genome sequencing.</title>
        <authorList>
            <person name="Konorov E.A."/>
            <person name="Nikitin M.A."/>
            <person name="Kirill M.V."/>
            <person name="Chang P."/>
        </authorList>
    </citation>
    <scope>NUCLEOTIDE SEQUENCE [LARGE SCALE GENOMIC DNA]</scope>
    <source>
        <tissue evidence="2">Whole</tissue>
    </source>
</reference>
<evidence type="ECO:0000256" key="1">
    <source>
        <dbReference type="SAM" id="MobiDB-lite"/>
    </source>
</evidence>
<name>A0A0J7KH18_LASNI</name>
<comment type="caution">
    <text evidence="2">The sequence shown here is derived from an EMBL/GenBank/DDBJ whole genome shotgun (WGS) entry which is preliminary data.</text>
</comment>
<accession>A0A0J7KH18</accession>